<dbReference type="PANTHER" id="PTHR43593">
    <property type="match status" value="1"/>
</dbReference>
<name>A0A382QYY5_9ZZZZ</name>
<evidence type="ECO:0000313" key="3">
    <source>
        <dbReference type="EMBL" id="SVC90187.1"/>
    </source>
</evidence>
<feature type="non-terminal residue" evidence="3">
    <location>
        <position position="230"/>
    </location>
</feature>
<evidence type="ECO:0000259" key="1">
    <source>
        <dbReference type="Pfam" id="PF01408"/>
    </source>
</evidence>
<evidence type="ECO:0000259" key="2">
    <source>
        <dbReference type="Pfam" id="PF02894"/>
    </source>
</evidence>
<feature type="domain" description="Gfo/Idh/MocA-like oxidoreductase N-terminal" evidence="1">
    <location>
        <begin position="1"/>
        <end position="103"/>
    </location>
</feature>
<dbReference type="SUPFAM" id="SSF51735">
    <property type="entry name" value="NAD(P)-binding Rossmann-fold domains"/>
    <property type="match status" value="1"/>
</dbReference>
<proteinExistence type="predicted"/>
<dbReference type="InterPro" id="IPR036291">
    <property type="entry name" value="NAD(P)-bd_dom_sf"/>
</dbReference>
<dbReference type="Gene3D" id="3.30.360.10">
    <property type="entry name" value="Dihydrodipicolinate Reductase, domain 2"/>
    <property type="match status" value="1"/>
</dbReference>
<dbReference type="Pfam" id="PF02894">
    <property type="entry name" value="GFO_IDH_MocA_C"/>
    <property type="match status" value="1"/>
</dbReference>
<feature type="domain" description="Gfo/Idh/MocA-like oxidoreductase C-terminal" evidence="2">
    <location>
        <begin position="124"/>
        <end position="230"/>
    </location>
</feature>
<organism evidence="3">
    <name type="scientific">marine metagenome</name>
    <dbReference type="NCBI Taxonomy" id="408172"/>
    <lineage>
        <taxon>unclassified sequences</taxon>
        <taxon>metagenomes</taxon>
        <taxon>ecological metagenomes</taxon>
    </lineage>
</organism>
<gene>
    <name evidence="3" type="ORF">METZ01_LOCUS343041</name>
</gene>
<reference evidence="3" key="1">
    <citation type="submission" date="2018-05" db="EMBL/GenBank/DDBJ databases">
        <authorList>
            <person name="Lanie J.A."/>
            <person name="Ng W.-L."/>
            <person name="Kazmierczak K.M."/>
            <person name="Andrzejewski T.M."/>
            <person name="Davidsen T.M."/>
            <person name="Wayne K.J."/>
            <person name="Tettelin H."/>
            <person name="Glass J.I."/>
            <person name="Rusch D."/>
            <person name="Podicherti R."/>
            <person name="Tsui H.-C.T."/>
            <person name="Winkler M.E."/>
        </authorList>
    </citation>
    <scope>NUCLEOTIDE SEQUENCE</scope>
</reference>
<dbReference type="AlphaFoldDB" id="A0A382QYY5"/>
<dbReference type="PANTHER" id="PTHR43593:SF1">
    <property type="entry name" value="INOSITOL 2-DEHYDROGENASE"/>
    <property type="match status" value="1"/>
</dbReference>
<dbReference type="Pfam" id="PF01408">
    <property type="entry name" value="GFO_IDH_MocA"/>
    <property type="match status" value="1"/>
</dbReference>
<accession>A0A382QYY5</accession>
<dbReference type="GO" id="GO:0000166">
    <property type="term" value="F:nucleotide binding"/>
    <property type="evidence" value="ECO:0007669"/>
    <property type="project" value="InterPro"/>
</dbReference>
<dbReference type="InterPro" id="IPR004104">
    <property type="entry name" value="Gfo/Idh/MocA-like_OxRdtase_C"/>
</dbReference>
<evidence type="ECO:0008006" key="4">
    <source>
        <dbReference type="Google" id="ProtNLM"/>
    </source>
</evidence>
<dbReference type="EMBL" id="UINC01117631">
    <property type="protein sequence ID" value="SVC90187.1"/>
    <property type="molecule type" value="Genomic_DNA"/>
</dbReference>
<sequence length="230" mass="26340">MGREHIRNIDIIDEAEVVALCDTNKNSIDQSLSTLEGGAETFSDLDNLIDANLVDAYIIATPNFTHIDVLKKIIKTNAHLLIEKPLCTTVKDCVDFQNLTKNYPSLIWTAMEYRYMPPIDKIIKKIHNKTIGNLHMLTIREHRFPFLEKVDDWNRFSINTGGTLVEKCCHFFDLMRFITQSEAVKVYASGKQDVNHLNEKYGDKTPDIIDNAFVIVDFENGVRCLLDLCM</sequence>
<dbReference type="Gene3D" id="3.40.50.720">
    <property type="entry name" value="NAD(P)-binding Rossmann-like Domain"/>
    <property type="match status" value="1"/>
</dbReference>
<dbReference type="InterPro" id="IPR000683">
    <property type="entry name" value="Gfo/Idh/MocA-like_OxRdtase_N"/>
</dbReference>
<protein>
    <recommendedName>
        <fullName evidence="4">Gfo/Idh/MocA-like oxidoreductase N-terminal domain-containing protein</fullName>
    </recommendedName>
</protein>
<dbReference type="InterPro" id="IPR050424">
    <property type="entry name" value="Gfo-Idh-MocA_inositol_DH"/>
</dbReference>